<gene>
    <name evidence="12" type="primary">TMPRSS5</name>
</gene>
<comment type="similarity">
    <text evidence="1">Belongs to the peptidase S1 family. Snake venom subfamily.</text>
</comment>
<dbReference type="RefSeq" id="XP_054853954.1">
    <property type="nucleotide sequence ID" value="XM_054997979.1"/>
</dbReference>
<dbReference type="GO" id="GO:0016020">
    <property type="term" value="C:membrane"/>
    <property type="evidence" value="ECO:0007669"/>
    <property type="project" value="InterPro"/>
</dbReference>
<keyword evidence="5" id="KW-1015">Disulfide bond</keyword>
<keyword evidence="4" id="KW-0720">Serine protease</keyword>
<evidence type="ECO:0000313" key="11">
    <source>
        <dbReference type="Proteomes" id="UP001190640"/>
    </source>
</evidence>
<dbReference type="PROSITE" id="PS00420">
    <property type="entry name" value="SRCR_1"/>
    <property type="match status" value="1"/>
</dbReference>
<evidence type="ECO:0000256" key="6">
    <source>
        <dbReference type="PROSITE-ProRule" id="PRU00196"/>
    </source>
</evidence>
<dbReference type="FunFam" id="2.40.10.10:FF:000068">
    <property type="entry name" value="transmembrane protease serine 2"/>
    <property type="match status" value="1"/>
</dbReference>
<protein>
    <submittedName>
        <fullName evidence="12">Transmembrane protease serine 5</fullName>
    </submittedName>
</protein>
<dbReference type="AlphaFoldDB" id="A0AA97LFY6"/>
<dbReference type="PRINTS" id="PR00722">
    <property type="entry name" value="CHYMOTRYPSIN"/>
</dbReference>
<accession>A0AA97LFY6</accession>
<dbReference type="Pfam" id="PF15494">
    <property type="entry name" value="SRCR_2"/>
    <property type="match status" value="1"/>
</dbReference>
<dbReference type="InterPro" id="IPR009003">
    <property type="entry name" value="Peptidase_S1_PA"/>
</dbReference>
<dbReference type="Pfam" id="PF00089">
    <property type="entry name" value="Trypsin"/>
    <property type="match status" value="1"/>
</dbReference>
<dbReference type="GO" id="GO:0004252">
    <property type="term" value="F:serine-type endopeptidase activity"/>
    <property type="evidence" value="ECO:0007669"/>
    <property type="project" value="InterPro"/>
</dbReference>
<dbReference type="PROSITE" id="PS50240">
    <property type="entry name" value="TRYPSIN_DOM"/>
    <property type="match status" value="1"/>
</dbReference>
<dbReference type="InterPro" id="IPR036772">
    <property type="entry name" value="SRCR-like_dom_sf"/>
</dbReference>
<dbReference type="SUPFAM" id="SSF56487">
    <property type="entry name" value="SRCR-like"/>
    <property type="match status" value="1"/>
</dbReference>
<proteinExistence type="inferred from homology"/>
<evidence type="ECO:0000256" key="4">
    <source>
        <dbReference type="ARBA" id="ARBA00022825"/>
    </source>
</evidence>
<dbReference type="PANTHER" id="PTHR24252">
    <property type="entry name" value="ACROSIN-RELATED"/>
    <property type="match status" value="1"/>
</dbReference>
<organism evidence="11 12">
    <name type="scientific">Eublepharis macularius</name>
    <name type="common">Leopard gecko</name>
    <name type="synonym">Cyrtodactylus macularius</name>
    <dbReference type="NCBI Taxonomy" id="481883"/>
    <lineage>
        <taxon>Eukaryota</taxon>
        <taxon>Metazoa</taxon>
        <taxon>Chordata</taxon>
        <taxon>Craniata</taxon>
        <taxon>Vertebrata</taxon>
        <taxon>Euteleostomi</taxon>
        <taxon>Lepidosauria</taxon>
        <taxon>Squamata</taxon>
        <taxon>Bifurcata</taxon>
        <taxon>Gekkota</taxon>
        <taxon>Eublepharidae</taxon>
        <taxon>Eublepharinae</taxon>
        <taxon>Eublepharis</taxon>
    </lineage>
</organism>
<evidence type="ECO:0000259" key="9">
    <source>
        <dbReference type="PROSITE" id="PS50240"/>
    </source>
</evidence>
<dbReference type="KEGG" id="emc:129342290"/>
<keyword evidence="11" id="KW-1185">Reference proteome</keyword>
<dbReference type="InterPro" id="IPR018114">
    <property type="entry name" value="TRYPSIN_HIS"/>
</dbReference>
<evidence type="ECO:0000256" key="1">
    <source>
        <dbReference type="ARBA" id="ARBA00009228"/>
    </source>
</evidence>
<keyword evidence="3" id="KW-0378">Hydrolase</keyword>
<dbReference type="PROSITE" id="PS00134">
    <property type="entry name" value="TRYPSIN_HIS"/>
    <property type="match status" value="1"/>
</dbReference>
<reference evidence="12" key="1">
    <citation type="submission" date="2025-08" db="UniProtKB">
        <authorList>
            <consortium name="RefSeq"/>
        </authorList>
    </citation>
    <scope>IDENTIFICATION</scope>
    <source>
        <tissue evidence="12">Blood</tissue>
    </source>
</reference>
<evidence type="ECO:0000256" key="5">
    <source>
        <dbReference type="ARBA" id="ARBA00023157"/>
    </source>
</evidence>
<dbReference type="InterPro" id="IPR001190">
    <property type="entry name" value="SRCR"/>
</dbReference>
<evidence type="ECO:0000256" key="2">
    <source>
        <dbReference type="ARBA" id="ARBA00022670"/>
    </source>
</evidence>
<dbReference type="Gene3D" id="3.10.250.10">
    <property type="entry name" value="SRCR-like domain"/>
    <property type="match status" value="1"/>
</dbReference>
<keyword evidence="2 12" id="KW-0645">Protease</keyword>
<keyword evidence="8 12" id="KW-0812">Transmembrane</keyword>
<dbReference type="InterPro" id="IPR001314">
    <property type="entry name" value="Peptidase_S1A"/>
</dbReference>
<dbReference type="PROSITE" id="PS50287">
    <property type="entry name" value="SRCR_2"/>
    <property type="match status" value="1"/>
</dbReference>
<keyword evidence="8" id="KW-0472">Membrane</keyword>
<dbReference type="SUPFAM" id="SSF50494">
    <property type="entry name" value="Trypsin-like serine proteases"/>
    <property type="match status" value="1"/>
</dbReference>
<sequence>MRANQSSLEEGRLGDINGNDTRIHSHLRFLCMPGNLLTLKKIIKEDLAGEAGKQRVFSFPSKRSSCKQTPDKFLEDQNLGSASQFIVDFPAPMNQVHSHELGPVGSKDKKGLQESVGPGPSKTARAHPCTAQRHLLLLGTLGVLAGAAVGVWFLAKHLLKPLPLPETPPLQDTQALLTRCRDVTEEEEEEEEGVPFGTAGSQKVSFRVNRDTFLLEVQTGGQPSWLLVCHDSWDVALGTWICRQLGHVRLTHHKGVNLTDVKVNNARAFAQLSPNWKGNIEDVLQIRSRCPSGRVVALKCSECGSLSKGRSEAPLGHWPWGASLHLSTRHVCAGSVLSREWIITAAHCVYKQAVQGRLIAHVGIKEQMGTAVEKVLPHPRYGGQSRDYNIAMLKLKEPLNFSETSQAICLPWYHQTMPTGSRCWIAGRDFTGSENAQAAEKPEEVPATLISTKKCNSSCAHAGELTAQMLCASYLDESIDACQSRSSGSLHASLYLKKGEVAAHKAREVRQLGGGGTVKSNVGATAQADHCASRKTFQVQV</sequence>
<feature type="domain" description="SRCR" evidence="10">
    <location>
        <begin position="215"/>
        <end position="246"/>
    </location>
</feature>
<evidence type="ECO:0000313" key="12">
    <source>
        <dbReference type="RefSeq" id="XP_054853954.1"/>
    </source>
</evidence>
<dbReference type="SMART" id="SM00020">
    <property type="entry name" value="Tryp_SPc"/>
    <property type="match status" value="1"/>
</dbReference>
<dbReference type="GO" id="GO:0005576">
    <property type="term" value="C:extracellular region"/>
    <property type="evidence" value="ECO:0007669"/>
    <property type="project" value="UniProtKB-ARBA"/>
</dbReference>
<dbReference type="CTD" id="80975"/>
<dbReference type="GeneID" id="129342290"/>
<dbReference type="InterPro" id="IPR043504">
    <property type="entry name" value="Peptidase_S1_PA_chymotrypsin"/>
</dbReference>
<dbReference type="PANTHER" id="PTHR24252:SF17">
    <property type="entry name" value="SUPPRESSOR OF TUMORIGENICITY 14 PROTEIN HOMOLOG-RELATED"/>
    <property type="match status" value="1"/>
</dbReference>
<evidence type="ECO:0000259" key="10">
    <source>
        <dbReference type="PROSITE" id="PS50287"/>
    </source>
</evidence>
<name>A0AA97LFY6_EUBMA</name>
<dbReference type="Gene3D" id="2.40.10.10">
    <property type="entry name" value="Trypsin-like serine proteases"/>
    <property type="match status" value="2"/>
</dbReference>
<feature type="transmembrane region" description="Helical" evidence="8">
    <location>
        <begin position="135"/>
        <end position="155"/>
    </location>
</feature>
<evidence type="ECO:0000256" key="3">
    <source>
        <dbReference type="ARBA" id="ARBA00022801"/>
    </source>
</evidence>
<feature type="region of interest" description="Disordered" evidence="7">
    <location>
        <begin position="98"/>
        <end position="126"/>
    </location>
</feature>
<evidence type="ECO:0000256" key="7">
    <source>
        <dbReference type="SAM" id="MobiDB-lite"/>
    </source>
</evidence>
<comment type="caution">
    <text evidence="6">Lacks conserved residue(s) required for the propagation of feature annotation.</text>
</comment>
<feature type="domain" description="Peptidase S1" evidence="9">
    <location>
        <begin position="306"/>
        <end position="541"/>
    </location>
</feature>
<dbReference type="CDD" id="cd00190">
    <property type="entry name" value="Tryp_SPc"/>
    <property type="match status" value="1"/>
</dbReference>
<evidence type="ECO:0000256" key="8">
    <source>
        <dbReference type="SAM" id="Phobius"/>
    </source>
</evidence>
<dbReference type="GO" id="GO:0006508">
    <property type="term" value="P:proteolysis"/>
    <property type="evidence" value="ECO:0007669"/>
    <property type="project" value="UniProtKB-KW"/>
</dbReference>
<keyword evidence="8" id="KW-1133">Transmembrane helix</keyword>
<dbReference type="Proteomes" id="UP001190640">
    <property type="component" value="Chromosome 14"/>
</dbReference>
<dbReference type="SMART" id="SM00202">
    <property type="entry name" value="SR"/>
    <property type="match status" value="1"/>
</dbReference>
<dbReference type="InterPro" id="IPR001254">
    <property type="entry name" value="Trypsin_dom"/>
</dbReference>